<protein>
    <submittedName>
        <fullName evidence="1">Uncharacterized protein</fullName>
    </submittedName>
</protein>
<keyword evidence="2" id="KW-1185">Reference proteome</keyword>
<dbReference type="EMBL" id="HQ336222">
    <property type="protein sequence ID" value="ADO18269.1"/>
    <property type="molecule type" value="Genomic_DNA"/>
</dbReference>
<dbReference type="OrthoDB" id="11584at10239"/>
<dbReference type="SMR" id="E3VYZ7"/>
<proteinExistence type="predicted"/>
<name>E3VYZ7_MIMIV</name>
<evidence type="ECO:0000313" key="1">
    <source>
        <dbReference type="EMBL" id="ADO18269.1"/>
    </source>
</evidence>
<dbReference type="RefSeq" id="YP_003987067.1">
    <property type="nucleotide sequence ID" value="NC_014649.1"/>
</dbReference>
<sequence length="308" mass="35587">MIISISLMDNIKSKVKHIYEIFFNKRLVETKKISLIEVYGESQNKSIKNPVQNSDSDNSIMLTPLSSKIYHASSPRSKPHVLRGLFEDDEYILSSETDEDNIDPDYQEKMENNGLGFFMEDFICAYGVCPVCGEKSLRKFSHSNVPVIDLVCINKKHHLKKKKCFVFQIKISLNTNYFSLKNQIISVGSKKYGNICHLRKGSDPLLHKIIVPGYICIKLSRSSSTSQEYIIDHKNSFVLIPNYSDESSDLYYQYLDYTSMYGKDLVTWNINMVETKNLDYVLSNNKIIHEIFLEKTIDNPYKDLVKLI</sequence>
<dbReference type="Proteomes" id="UP000201519">
    <property type="component" value="Segment"/>
</dbReference>
<dbReference type="KEGG" id="vg:9925187"/>
<evidence type="ECO:0000313" key="2">
    <source>
        <dbReference type="Proteomes" id="UP000201519"/>
    </source>
</evidence>
<gene>
    <name evidence="1" type="primary">L552</name>
</gene>
<dbReference type="GeneID" id="9925187"/>
<organism evidence="1 2">
    <name type="scientific">Acanthamoeba polyphaga mimivirus</name>
    <name type="common">APMV</name>
    <dbReference type="NCBI Taxonomy" id="212035"/>
    <lineage>
        <taxon>Viruses</taxon>
        <taxon>Varidnaviria</taxon>
        <taxon>Bamfordvirae</taxon>
        <taxon>Nucleocytoviricota</taxon>
        <taxon>Megaviricetes</taxon>
        <taxon>Imitervirales</taxon>
        <taxon>Mimiviridae</taxon>
        <taxon>Megamimivirinae</taxon>
        <taxon>Mimivirus</taxon>
        <taxon>Mimivirus bradfordmassiliense</taxon>
    </lineage>
</organism>
<reference evidence="1 2" key="1">
    <citation type="journal article" date="2011" name="Virol. J.">
        <title>Breaking the 1000-gene barrier for Mimivirus using ultra-deep genome and transcriptome sequencing.</title>
        <authorList>
            <person name="Legendre M."/>
            <person name="Santini S."/>
            <person name="Rico A."/>
            <person name="Abergel C."/>
            <person name="Claverie J.M."/>
        </authorList>
    </citation>
    <scope>NUCLEOTIDE SEQUENCE [LARGE SCALE GENOMIC DNA]</scope>
</reference>
<accession>E3VYZ7</accession>
<organismHost>
    <name type="scientific">Acanthamoeba polyphaga</name>
    <name type="common">Amoeba</name>
    <dbReference type="NCBI Taxonomy" id="5757"/>
</organismHost>